<dbReference type="OrthoDB" id="2063054at2"/>
<keyword evidence="6 7" id="KW-0472">Membrane</keyword>
<evidence type="ECO:0000256" key="3">
    <source>
        <dbReference type="ARBA" id="ARBA00022475"/>
    </source>
</evidence>
<evidence type="ECO:0000256" key="8">
    <source>
        <dbReference type="SAM" id="MobiDB-lite"/>
    </source>
</evidence>
<dbReference type="Pfam" id="PF00528">
    <property type="entry name" value="BPD_transp_1"/>
    <property type="match status" value="1"/>
</dbReference>
<dbReference type="CDD" id="cd06261">
    <property type="entry name" value="TM_PBP2"/>
    <property type="match status" value="1"/>
</dbReference>
<sequence length="298" mass="33228">MSSRTAAALPGPPAAARRNAGRRPGRTVLWHVGVVVIVLVVIYPVIWMLGTSFKPATEIVTSNRPWPLHWTLQNFPDGWHANPGVTFGRFFLNSLFISVLAVVGTLLSCSFAAYAFSRLEFRGRSVLFAGMVVTILLPYHVLIVPQYAIFKQFGWINTDLPIVAPKFLATEAFFIFLMVQFMRGIPREIDEAARIDGCGPYRTFLYILLPLTRPALITSAIFSFIWTWNDFFTQLVYLNDTDRFTVPIGLSLFVDQTGATSYGPMMAMSILALLPVFLFFLAFQRLLVDGATSSGLKG</sequence>
<feature type="transmembrane region" description="Helical" evidence="7">
    <location>
        <begin position="162"/>
        <end position="182"/>
    </location>
</feature>
<name>A0A1M7G101_9ACTN</name>
<evidence type="ECO:0000313" key="10">
    <source>
        <dbReference type="EMBL" id="SHM10044.1"/>
    </source>
</evidence>
<dbReference type="AlphaFoldDB" id="A0A1M7G101"/>
<keyword evidence="2 7" id="KW-0813">Transport</keyword>
<dbReference type="InterPro" id="IPR000515">
    <property type="entry name" value="MetI-like"/>
</dbReference>
<feature type="compositionally biased region" description="Low complexity" evidence="8">
    <location>
        <begin position="1"/>
        <end position="18"/>
    </location>
</feature>
<dbReference type="Gene3D" id="1.10.3720.10">
    <property type="entry name" value="MetI-like"/>
    <property type="match status" value="1"/>
</dbReference>
<keyword evidence="3" id="KW-1003">Cell membrane</keyword>
<feature type="transmembrane region" description="Helical" evidence="7">
    <location>
        <begin position="203"/>
        <end position="228"/>
    </location>
</feature>
<dbReference type="PANTHER" id="PTHR43744">
    <property type="entry name" value="ABC TRANSPORTER PERMEASE PROTEIN MG189-RELATED-RELATED"/>
    <property type="match status" value="1"/>
</dbReference>
<dbReference type="EMBL" id="FRBI01000008">
    <property type="protein sequence ID" value="SHM10044.1"/>
    <property type="molecule type" value="Genomic_DNA"/>
</dbReference>
<evidence type="ECO:0000256" key="4">
    <source>
        <dbReference type="ARBA" id="ARBA00022692"/>
    </source>
</evidence>
<keyword evidence="11" id="KW-1185">Reference proteome</keyword>
<feature type="domain" description="ABC transmembrane type-1" evidence="9">
    <location>
        <begin position="91"/>
        <end position="283"/>
    </location>
</feature>
<dbReference type="GO" id="GO:0005886">
    <property type="term" value="C:plasma membrane"/>
    <property type="evidence" value="ECO:0007669"/>
    <property type="project" value="UniProtKB-SubCell"/>
</dbReference>
<dbReference type="Proteomes" id="UP000184111">
    <property type="component" value="Unassembled WGS sequence"/>
</dbReference>
<keyword evidence="4 7" id="KW-0812">Transmembrane</keyword>
<evidence type="ECO:0000259" key="9">
    <source>
        <dbReference type="PROSITE" id="PS50928"/>
    </source>
</evidence>
<comment type="similarity">
    <text evidence="7">Belongs to the binding-protein-dependent transport system permease family.</text>
</comment>
<dbReference type="STRING" id="310782.SAMN05216499_108117"/>
<feature type="transmembrane region" description="Helical" evidence="7">
    <location>
        <begin position="90"/>
        <end position="114"/>
    </location>
</feature>
<evidence type="ECO:0000313" key="11">
    <source>
        <dbReference type="Proteomes" id="UP000184111"/>
    </source>
</evidence>
<feature type="transmembrane region" description="Helical" evidence="7">
    <location>
        <begin position="28"/>
        <end position="49"/>
    </location>
</feature>
<dbReference type="PANTHER" id="PTHR43744:SF6">
    <property type="entry name" value="ABC TRANSPORTER PERMEASE PROTEIN YESQ-RELATED"/>
    <property type="match status" value="1"/>
</dbReference>
<evidence type="ECO:0000256" key="2">
    <source>
        <dbReference type="ARBA" id="ARBA00022448"/>
    </source>
</evidence>
<dbReference type="GO" id="GO:0055085">
    <property type="term" value="P:transmembrane transport"/>
    <property type="evidence" value="ECO:0007669"/>
    <property type="project" value="InterPro"/>
</dbReference>
<evidence type="ECO:0000256" key="6">
    <source>
        <dbReference type="ARBA" id="ARBA00023136"/>
    </source>
</evidence>
<gene>
    <name evidence="10" type="ORF">SAMN05216499_108117</name>
</gene>
<protein>
    <submittedName>
        <fullName evidence="10">Carbohydrate ABC transporter membrane protein 2, CUT1 family</fullName>
    </submittedName>
</protein>
<dbReference type="PROSITE" id="PS50928">
    <property type="entry name" value="ABC_TM1"/>
    <property type="match status" value="1"/>
</dbReference>
<proteinExistence type="inferred from homology"/>
<dbReference type="SUPFAM" id="SSF161098">
    <property type="entry name" value="MetI-like"/>
    <property type="match status" value="1"/>
</dbReference>
<evidence type="ECO:0000256" key="1">
    <source>
        <dbReference type="ARBA" id="ARBA00004651"/>
    </source>
</evidence>
<feature type="region of interest" description="Disordered" evidence="8">
    <location>
        <begin position="1"/>
        <end position="20"/>
    </location>
</feature>
<organism evidence="10 11">
    <name type="scientific">Actinacidiphila paucisporea</name>
    <dbReference type="NCBI Taxonomy" id="310782"/>
    <lineage>
        <taxon>Bacteria</taxon>
        <taxon>Bacillati</taxon>
        <taxon>Actinomycetota</taxon>
        <taxon>Actinomycetes</taxon>
        <taxon>Kitasatosporales</taxon>
        <taxon>Streptomycetaceae</taxon>
        <taxon>Actinacidiphila</taxon>
    </lineage>
</organism>
<evidence type="ECO:0000256" key="5">
    <source>
        <dbReference type="ARBA" id="ARBA00022989"/>
    </source>
</evidence>
<reference evidence="10 11" key="1">
    <citation type="submission" date="2016-11" db="EMBL/GenBank/DDBJ databases">
        <authorList>
            <person name="Jaros S."/>
            <person name="Januszkiewicz K."/>
            <person name="Wedrychowicz H."/>
        </authorList>
    </citation>
    <scope>NUCLEOTIDE SEQUENCE [LARGE SCALE GENOMIC DNA]</scope>
    <source>
        <strain evidence="10 11">CGMCC 4.2025</strain>
    </source>
</reference>
<evidence type="ECO:0000256" key="7">
    <source>
        <dbReference type="RuleBase" id="RU363032"/>
    </source>
</evidence>
<accession>A0A1M7G101</accession>
<dbReference type="InterPro" id="IPR035906">
    <property type="entry name" value="MetI-like_sf"/>
</dbReference>
<dbReference type="RefSeq" id="WP_079189746.1">
    <property type="nucleotide sequence ID" value="NZ_FRBI01000008.1"/>
</dbReference>
<feature type="transmembrane region" description="Helical" evidence="7">
    <location>
        <begin position="126"/>
        <end position="150"/>
    </location>
</feature>
<feature type="transmembrane region" description="Helical" evidence="7">
    <location>
        <begin position="262"/>
        <end position="283"/>
    </location>
</feature>
<keyword evidence="5 7" id="KW-1133">Transmembrane helix</keyword>
<comment type="subcellular location">
    <subcellularLocation>
        <location evidence="1 7">Cell membrane</location>
        <topology evidence="1 7">Multi-pass membrane protein</topology>
    </subcellularLocation>
</comment>